<evidence type="ECO:0000313" key="4">
    <source>
        <dbReference type="Proteomes" id="UP000723463"/>
    </source>
</evidence>
<dbReference type="InterPro" id="IPR006569">
    <property type="entry name" value="CID_dom"/>
</dbReference>
<dbReference type="GO" id="GO:0006874">
    <property type="term" value="P:intracellular calcium ion homeostasis"/>
    <property type="evidence" value="ECO:0007669"/>
    <property type="project" value="TreeGrafter"/>
</dbReference>
<dbReference type="AlphaFoldDB" id="A0A9P6EYW4"/>
<feature type="compositionally biased region" description="Low complexity" evidence="1">
    <location>
        <begin position="619"/>
        <end position="664"/>
    </location>
</feature>
<feature type="compositionally biased region" description="Basic and acidic residues" evidence="1">
    <location>
        <begin position="593"/>
        <end position="609"/>
    </location>
</feature>
<feature type="compositionally biased region" description="Polar residues" evidence="1">
    <location>
        <begin position="203"/>
        <end position="215"/>
    </location>
</feature>
<proteinExistence type="predicted"/>
<reference evidence="3" key="1">
    <citation type="journal article" date="2020" name="Fungal Divers.">
        <title>Resolving the Mortierellaceae phylogeny through synthesis of multi-gene phylogenetics and phylogenomics.</title>
        <authorList>
            <person name="Vandepol N."/>
            <person name="Liber J."/>
            <person name="Desiro A."/>
            <person name="Na H."/>
            <person name="Kennedy M."/>
            <person name="Barry K."/>
            <person name="Grigoriev I.V."/>
            <person name="Miller A.N."/>
            <person name="O'Donnell K."/>
            <person name="Stajich J.E."/>
            <person name="Bonito G."/>
        </authorList>
    </citation>
    <scope>NUCLEOTIDE SEQUENCE</scope>
    <source>
        <strain evidence="3">NRRL 2591</strain>
    </source>
</reference>
<feature type="region of interest" description="Disordered" evidence="1">
    <location>
        <begin position="258"/>
        <end position="361"/>
    </location>
</feature>
<feature type="compositionally biased region" description="Pro residues" evidence="1">
    <location>
        <begin position="221"/>
        <end position="239"/>
    </location>
</feature>
<dbReference type="SUPFAM" id="SSF48464">
    <property type="entry name" value="ENTH/VHS domain"/>
    <property type="match status" value="1"/>
</dbReference>
<feature type="compositionally biased region" description="Low complexity" evidence="1">
    <location>
        <begin position="503"/>
        <end position="517"/>
    </location>
</feature>
<feature type="compositionally biased region" description="Low complexity" evidence="1">
    <location>
        <begin position="258"/>
        <end position="282"/>
    </location>
</feature>
<dbReference type="PANTHER" id="PTHR12323:SF0">
    <property type="entry name" value="CALCIUM HOMEOSTASIS ENDOPLASMIC RETICULUM PROTEIN"/>
    <property type="match status" value="1"/>
</dbReference>
<dbReference type="Proteomes" id="UP000723463">
    <property type="component" value="Unassembled WGS sequence"/>
</dbReference>
<evidence type="ECO:0000256" key="1">
    <source>
        <dbReference type="SAM" id="MobiDB-lite"/>
    </source>
</evidence>
<keyword evidence="4" id="KW-1185">Reference proteome</keyword>
<feature type="compositionally biased region" description="Pro residues" evidence="1">
    <location>
        <begin position="307"/>
        <end position="335"/>
    </location>
</feature>
<name>A0A9P6EYW4_9FUNG</name>
<dbReference type="EMBL" id="JAAAXW010000264">
    <property type="protein sequence ID" value="KAF9539115.1"/>
    <property type="molecule type" value="Genomic_DNA"/>
</dbReference>
<feature type="compositionally biased region" description="Basic residues" evidence="1">
    <location>
        <begin position="544"/>
        <end position="582"/>
    </location>
</feature>
<feature type="region of interest" description="Disordered" evidence="1">
    <location>
        <begin position="193"/>
        <end position="244"/>
    </location>
</feature>
<feature type="compositionally biased region" description="Low complexity" evidence="1">
    <location>
        <begin position="336"/>
        <end position="347"/>
    </location>
</feature>
<organism evidence="3 4">
    <name type="scientific">Mortierella hygrophila</name>
    <dbReference type="NCBI Taxonomy" id="979708"/>
    <lineage>
        <taxon>Eukaryota</taxon>
        <taxon>Fungi</taxon>
        <taxon>Fungi incertae sedis</taxon>
        <taxon>Mucoromycota</taxon>
        <taxon>Mortierellomycotina</taxon>
        <taxon>Mortierellomycetes</taxon>
        <taxon>Mortierellales</taxon>
        <taxon>Mortierellaceae</taxon>
        <taxon>Mortierella</taxon>
    </lineage>
</organism>
<feature type="domain" description="CID" evidence="2">
    <location>
        <begin position="58"/>
        <end position="199"/>
    </location>
</feature>
<protein>
    <recommendedName>
        <fullName evidence="2">CID domain-containing protein</fullName>
    </recommendedName>
</protein>
<dbReference type="Gene3D" id="1.25.40.90">
    <property type="match status" value="1"/>
</dbReference>
<dbReference type="PANTHER" id="PTHR12323">
    <property type="entry name" value="SR-RELATED CTD ASSOCIATED FACTOR 6"/>
    <property type="match status" value="1"/>
</dbReference>
<feature type="region of interest" description="Disordered" evidence="1">
    <location>
        <begin position="460"/>
        <end position="664"/>
    </location>
</feature>
<sequence length="664" mass="76068">MDKPAFSLGGYGMPLQQPLPPSQQQQQHTVDNAGHNSEAQYAAIQLALAAFVQQSQGISVADITTLINHLELLMKDCSQANIQAGKNWVVHICQNPQQYDLLVRALVSIAISRQTFDEKLHIVYLVNDILSHCERKQQQWIKEAIHPNLVPMLRAAYFFPGVDDGQRQRVIKVLDIWRNREFFPPAMIDSMETNVKRPPLLPSNGQGPTSPPTQEQWQPPQGQPFHPPPHLHPHPPPPQQFQHHPQQHFLLQPQFQQPFSHQYPGFPHHPQQQQQQMQSQHLFPHHPHPHPQQMPHHSEPWMSKAPGPNPGFPPFHGNPPVPQHPPQGVPPPPPFHHQLNPYSQAPTFQPPPFQQPQFSHPPRNIAVVAPVPALAPPPPEPSHRDVLTHELHAGQMISKIEAEADYYEPLPAYMSVPFKKKVHQDKDLLDSVAQFVQETNAIKAEELAKGDEGWHEGQLNEFYRNHSDKRKEAFSENPRRRRSRQRSSTSGHKREMGLRRRSFSGTPSRSRSRSLSPSRRRKSRSRSRSYSRSRSRSSSPQYRHQGRKGSRDRRGSRGRSRSRGRSMSRSRSRSGSKSRSRSRSVSLGRGRSRSRDAGPRHRVTEEAFPTRKFGLGSNPQQQQQQFAPPQQHFQHPHQPQFQQQQQQQQHSPARPAFQPARFPQ</sequence>
<dbReference type="GO" id="GO:0048471">
    <property type="term" value="C:perinuclear region of cytoplasm"/>
    <property type="evidence" value="ECO:0007669"/>
    <property type="project" value="TreeGrafter"/>
</dbReference>
<evidence type="ECO:0000259" key="2">
    <source>
        <dbReference type="PROSITE" id="PS51391"/>
    </source>
</evidence>
<feature type="compositionally biased region" description="Basic and acidic residues" evidence="1">
    <location>
        <begin position="463"/>
        <end position="478"/>
    </location>
</feature>
<dbReference type="Pfam" id="PF04818">
    <property type="entry name" value="CID"/>
    <property type="match status" value="1"/>
</dbReference>
<gene>
    <name evidence="3" type="ORF">EC957_005791</name>
</gene>
<dbReference type="PROSITE" id="PS51391">
    <property type="entry name" value="CID"/>
    <property type="match status" value="1"/>
</dbReference>
<comment type="caution">
    <text evidence="3">The sequence shown here is derived from an EMBL/GenBank/DDBJ whole genome shotgun (WGS) entry which is preliminary data.</text>
</comment>
<dbReference type="InterPro" id="IPR008942">
    <property type="entry name" value="ENTH_VHS"/>
</dbReference>
<accession>A0A9P6EYW4</accession>
<evidence type="ECO:0000313" key="3">
    <source>
        <dbReference type="EMBL" id="KAF9539115.1"/>
    </source>
</evidence>
<feature type="compositionally biased region" description="Basic residues" evidence="1">
    <location>
        <begin position="518"/>
        <end position="535"/>
    </location>
</feature>